<evidence type="ECO:0000256" key="2">
    <source>
        <dbReference type="ARBA" id="ARBA00022840"/>
    </source>
</evidence>
<dbReference type="Gene3D" id="3.30.450.20">
    <property type="entry name" value="PAS domain"/>
    <property type="match status" value="1"/>
</dbReference>
<dbReference type="PROSITE" id="PS00107">
    <property type="entry name" value="PROTEIN_KINASE_ATP"/>
    <property type="match status" value="1"/>
</dbReference>
<evidence type="ECO:0000259" key="5">
    <source>
        <dbReference type="PROSITE" id="PS50011"/>
    </source>
</evidence>
<evidence type="ECO:0000259" key="6">
    <source>
        <dbReference type="PROSITE" id="PS50112"/>
    </source>
</evidence>
<name>A0AAD5KA51_9FUNG</name>
<evidence type="ECO:0000256" key="4">
    <source>
        <dbReference type="SAM" id="MobiDB-lite"/>
    </source>
</evidence>
<feature type="compositionally biased region" description="Basic and acidic residues" evidence="4">
    <location>
        <begin position="29"/>
        <end position="38"/>
    </location>
</feature>
<keyword evidence="8" id="KW-1185">Reference proteome</keyword>
<dbReference type="SUPFAM" id="SSF56112">
    <property type="entry name" value="Protein kinase-like (PK-like)"/>
    <property type="match status" value="1"/>
</dbReference>
<keyword evidence="1 3" id="KW-0547">Nucleotide-binding</keyword>
<feature type="region of interest" description="Disordered" evidence="4">
    <location>
        <begin position="1"/>
        <end position="54"/>
    </location>
</feature>
<dbReference type="GO" id="GO:0005829">
    <property type="term" value="C:cytosol"/>
    <property type="evidence" value="ECO:0007669"/>
    <property type="project" value="TreeGrafter"/>
</dbReference>
<reference evidence="7" key="2">
    <citation type="submission" date="2023-02" db="EMBL/GenBank/DDBJ databases">
        <authorList>
            <consortium name="DOE Joint Genome Institute"/>
            <person name="Mondo S.J."/>
            <person name="Chang Y."/>
            <person name="Wang Y."/>
            <person name="Ahrendt S."/>
            <person name="Andreopoulos W."/>
            <person name="Barry K."/>
            <person name="Beard J."/>
            <person name="Benny G.L."/>
            <person name="Blankenship S."/>
            <person name="Bonito G."/>
            <person name="Cuomo C."/>
            <person name="Desiro A."/>
            <person name="Gervers K.A."/>
            <person name="Hundley H."/>
            <person name="Kuo A."/>
            <person name="LaButti K."/>
            <person name="Lang B.F."/>
            <person name="Lipzen A."/>
            <person name="O'Donnell K."/>
            <person name="Pangilinan J."/>
            <person name="Reynolds N."/>
            <person name="Sandor L."/>
            <person name="Smith M.W."/>
            <person name="Tsang A."/>
            <person name="Grigoriev I.V."/>
            <person name="Stajich J.E."/>
            <person name="Spatafora J.W."/>
        </authorList>
    </citation>
    <scope>NUCLEOTIDE SEQUENCE</scope>
    <source>
        <strain evidence="7">RSA 2281</strain>
    </source>
</reference>
<dbReference type="InterPro" id="IPR011009">
    <property type="entry name" value="Kinase-like_dom_sf"/>
</dbReference>
<dbReference type="PROSITE" id="PS50011">
    <property type="entry name" value="PROTEIN_KINASE_DOM"/>
    <property type="match status" value="1"/>
</dbReference>
<dbReference type="Gene3D" id="3.30.200.20">
    <property type="entry name" value="Phosphorylase Kinase, domain 1"/>
    <property type="match status" value="1"/>
</dbReference>
<feature type="compositionally biased region" description="Low complexity" evidence="4">
    <location>
        <begin position="712"/>
        <end position="723"/>
    </location>
</feature>
<dbReference type="GO" id="GO:0035556">
    <property type="term" value="P:intracellular signal transduction"/>
    <property type="evidence" value="ECO:0007669"/>
    <property type="project" value="TreeGrafter"/>
</dbReference>
<dbReference type="PROSITE" id="PS00108">
    <property type="entry name" value="PROTEIN_KINASE_ST"/>
    <property type="match status" value="1"/>
</dbReference>
<feature type="compositionally biased region" description="Polar residues" evidence="4">
    <location>
        <begin position="231"/>
        <end position="247"/>
    </location>
</feature>
<reference evidence="7" key="1">
    <citation type="journal article" date="2022" name="IScience">
        <title>Evolution of zygomycete secretomes and the origins of terrestrial fungal ecologies.</title>
        <authorList>
            <person name="Chang Y."/>
            <person name="Wang Y."/>
            <person name="Mondo S."/>
            <person name="Ahrendt S."/>
            <person name="Andreopoulos W."/>
            <person name="Barry K."/>
            <person name="Beard J."/>
            <person name="Benny G.L."/>
            <person name="Blankenship S."/>
            <person name="Bonito G."/>
            <person name="Cuomo C."/>
            <person name="Desiro A."/>
            <person name="Gervers K.A."/>
            <person name="Hundley H."/>
            <person name="Kuo A."/>
            <person name="LaButti K."/>
            <person name="Lang B.F."/>
            <person name="Lipzen A."/>
            <person name="O'Donnell K."/>
            <person name="Pangilinan J."/>
            <person name="Reynolds N."/>
            <person name="Sandor L."/>
            <person name="Smith M.E."/>
            <person name="Tsang A."/>
            <person name="Grigoriev I.V."/>
            <person name="Stajich J.E."/>
            <person name="Spatafora J.W."/>
        </authorList>
    </citation>
    <scope>NUCLEOTIDE SEQUENCE</scope>
    <source>
        <strain evidence="7">RSA 2281</strain>
    </source>
</reference>
<comment type="caution">
    <text evidence="7">The sequence shown here is derived from an EMBL/GenBank/DDBJ whole genome shotgun (WGS) entry which is preliminary data.</text>
</comment>
<feature type="domain" description="Protein kinase" evidence="5">
    <location>
        <begin position="804"/>
        <end position="1062"/>
    </location>
</feature>
<dbReference type="InterPro" id="IPR008271">
    <property type="entry name" value="Ser/Thr_kinase_AS"/>
</dbReference>
<evidence type="ECO:0008006" key="9">
    <source>
        <dbReference type="Google" id="ProtNLM"/>
    </source>
</evidence>
<dbReference type="AlphaFoldDB" id="A0AAD5KA51"/>
<dbReference type="InterPro" id="IPR057213">
    <property type="entry name" value="DUF7891"/>
</dbReference>
<keyword evidence="2 3" id="KW-0067">ATP-binding</keyword>
<dbReference type="GO" id="GO:0005634">
    <property type="term" value="C:nucleus"/>
    <property type="evidence" value="ECO:0007669"/>
    <property type="project" value="TreeGrafter"/>
</dbReference>
<dbReference type="Gene3D" id="1.10.510.10">
    <property type="entry name" value="Transferase(Phosphotransferase) domain 1"/>
    <property type="match status" value="1"/>
</dbReference>
<dbReference type="GO" id="GO:0005524">
    <property type="term" value="F:ATP binding"/>
    <property type="evidence" value="ECO:0007669"/>
    <property type="project" value="UniProtKB-UniRule"/>
</dbReference>
<dbReference type="FunFam" id="1.10.510.10:FF:000320">
    <property type="entry name" value="Serine/threonine protein kinase"/>
    <property type="match status" value="1"/>
</dbReference>
<feature type="region of interest" description="Disordered" evidence="4">
    <location>
        <begin position="685"/>
        <end position="800"/>
    </location>
</feature>
<gene>
    <name evidence="7" type="ORF">BDA99DRAFT_496838</name>
</gene>
<feature type="domain" description="PAS" evidence="6">
    <location>
        <begin position="388"/>
        <end position="423"/>
    </location>
</feature>
<dbReference type="GO" id="GO:0004674">
    <property type="term" value="F:protein serine/threonine kinase activity"/>
    <property type="evidence" value="ECO:0007669"/>
    <property type="project" value="TreeGrafter"/>
</dbReference>
<feature type="region of interest" description="Disordered" evidence="4">
    <location>
        <begin position="576"/>
        <end position="613"/>
    </location>
</feature>
<dbReference type="GO" id="GO:0045719">
    <property type="term" value="P:negative regulation of glycogen biosynthetic process"/>
    <property type="evidence" value="ECO:0007669"/>
    <property type="project" value="TreeGrafter"/>
</dbReference>
<feature type="region of interest" description="Disordered" evidence="4">
    <location>
        <begin position="175"/>
        <end position="247"/>
    </location>
</feature>
<dbReference type="Pfam" id="PF00069">
    <property type="entry name" value="Pkinase"/>
    <property type="match status" value="1"/>
</dbReference>
<evidence type="ECO:0000313" key="8">
    <source>
        <dbReference type="Proteomes" id="UP001209540"/>
    </source>
</evidence>
<accession>A0AAD5KA51</accession>
<feature type="compositionally biased region" description="Polar residues" evidence="4">
    <location>
        <begin position="206"/>
        <end position="218"/>
    </location>
</feature>
<feature type="compositionally biased region" description="Low complexity" evidence="4">
    <location>
        <begin position="576"/>
        <end position="590"/>
    </location>
</feature>
<organism evidence="7 8">
    <name type="scientific">Phascolomyces articulosus</name>
    <dbReference type="NCBI Taxonomy" id="60185"/>
    <lineage>
        <taxon>Eukaryota</taxon>
        <taxon>Fungi</taxon>
        <taxon>Fungi incertae sedis</taxon>
        <taxon>Mucoromycota</taxon>
        <taxon>Mucoromycotina</taxon>
        <taxon>Mucoromycetes</taxon>
        <taxon>Mucorales</taxon>
        <taxon>Lichtheimiaceae</taxon>
        <taxon>Phascolomyces</taxon>
    </lineage>
</organism>
<evidence type="ECO:0000256" key="3">
    <source>
        <dbReference type="PROSITE-ProRule" id="PRU10141"/>
    </source>
</evidence>
<dbReference type="Proteomes" id="UP001209540">
    <property type="component" value="Unassembled WGS sequence"/>
</dbReference>
<dbReference type="PROSITE" id="PS50112">
    <property type="entry name" value="PAS"/>
    <property type="match status" value="1"/>
</dbReference>
<feature type="compositionally biased region" description="Polar residues" evidence="4">
    <location>
        <begin position="42"/>
        <end position="51"/>
    </location>
</feature>
<evidence type="ECO:0000313" key="7">
    <source>
        <dbReference type="EMBL" id="KAI9275930.1"/>
    </source>
</evidence>
<dbReference type="InterPro" id="IPR017441">
    <property type="entry name" value="Protein_kinase_ATP_BS"/>
</dbReference>
<feature type="compositionally biased region" description="Polar residues" evidence="4">
    <location>
        <begin position="591"/>
        <end position="600"/>
    </location>
</feature>
<dbReference type="Pfam" id="PF25421">
    <property type="entry name" value="DUF7891"/>
    <property type="match status" value="1"/>
</dbReference>
<dbReference type="EMBL" id="JAIXMP010000003">
    <property type="protein sequence ID" value="KAI9275930.1"/>
    <property type="molecule type" value="Genomic_DNA"/>
</dbReference>
<dbReference type="PANTHER" id="PTHR24346:SF51">
    <property type="entry name" value="PAS DOMAIN-CONTAINING SERINE_THREONINE-PROTEIN KINASE"/>
    <property type="match status" value="1"/>
</dbReference>
<feature type="compositionally biased region" description="Acidic residues" evidence="4">
    <location>
        <begin position="1"/>
        <end position="17"/>
    </location>
</feature>
<proteinExistence type="predicted"/>
<evidence type="ECO:0000256" key="1">
    <source>
        <dbReference type="ARBA" id="ARBA00022741"/>
    </source>
</evidence>
<dbReference type="InterPro" id="IPR000014">
    <property type="entry name" value="PAS"/>
</dbReference>
<dbReference type="PANTHER" id="PTHR24346">
    <property type="entry name" value="MAP/MICROTUBULE AFFINITY-REGULATING KINASE"/>
    <property type="match status" value="1"/>
</dbReference>
<dbReference type="InterPro" id="IPR000719">
    <property type="entry name" value="Prot_kinase_dom"/>
</dbReference>
<feature type="compositionally biased region" description="Polar residues" evidence="4">
    <location>
        <begin position="689"/>
        <end position="710"/>
    </location>
</feature>
<dbReference type="SMART" id="SM00220">
    <property type="entry name" value="S_TKc"/>
    <property type="match status" value="1"/>
</dbReference>
<feature type="compositionally biased region" description="Low complexity" evidence="4">
    <location>
        <begin position="189"/>
        <end position="198"/>
    </location>
</feature>
<sequence>MTTTEDDDEEEEDDIEDYYSQRSLARLRQNSEDYDPRRHPPYSSTLTSSPASGGLENDMIARFSKESLYSYSFNPAFLRTTKIAKNSRKHMIRRGVDFVKRVRYKLDDRITRRFSHPDIGSMTTCWQTNYWSAQNTPRTSIDYDHDKNLFFRDPLQPSASSSSSSFFMGSTNELNQQQQAASGLDDIVSTSSSGSNNSNGGGGGTRRQTLPRSSTDLGGSSLPPIYESAYGSVSPNPRSSSAAMNETTSTETYYKRALHAPTRYLPQNQAIFTTTVDGTILLFNDIASLCFGMNKSYVGKTLLSILEQPFRKQVQVLLSHRNQMDDSSTQQLGKNSVLVCGNVVPVTKVNGEISAASLWLKEKERDSGQVVYIWIFEEIYESTLSARLDSKGIIKEIVGNMKELFGYENNQIIGQSIDIMIPQLCKATTEETITTTAIHWMSIEQLKFYGAQAKSGASFPIMTTLLPEQYNENTTMTTSNNDDEEKESFYSLKITSLPAIAGMLTIHNNGTIQSISPVPAKYLFGYPSIDMIVEKMNIDQLLPQFHAILTGLRREGMWTEGTLSAMNNQSCRKALLLSSNPPTPSATTSNGFSAQQQQENYMERKSSAGSQSNNNNVWLPTIYAMHRDGSHFDVQLQLRSIESAEEDLISIWVSFDRMHSSIRKSNNNNNNNRKASTPLAMLHEKEHSPSTITTGDTNNNGPSYSSSLMGNKSKSTSVSSPPSENRDQHDINLYRPLPQSPRRTMMSRNNSRRELEPLDEMTEALTSDPMEENEEPPSSQEQEQHHQWPPPLPTDGDKHPLDNYVIENTLGEGTYGTAMLAYRKDDETKKKVVIKSITKSRIIVDSWMRDRRFGDMVPAEIHILRTLKANPNINCCQLLTHMEDQEYYYVVMELHGDGMDLFDFIELNETISEQEARTIFQQVAVGVHHLHHLKIVHRDIKDENIILDESGTAVLIDFGSAAYYRENKKFETFCGTMDYWAPELLQGISYAGPPQDIWSLGILLHTLIFRETPFNEIDDILGDELRIRDPPYPGPTNLLHKMLSRDVDARPTIDEVLKDPWLVS</sequence>
<protein>
    <recommendedName>
        <fullName evidence="9">Protein kinase domain-containing protein</fullName>
    </recommendedName>
</protein>
<feature type="binding site" evidence="3">
    <location>
        <position position="835"/>
    </location>
    <ligand>
        <name>ATP</name>
        <dbReference type="ChEBI" id="CHEBI:30616"/>
    </ligand>
</feature>